<dbReference type="Pfam" id="PF00126">
    <property type="entry name" value="HTH_1"/>
    <property type="match status" value="1"/>
</dbReference>
<evidence type="ECO:0000259" key="5">
    <source>
        <dbReference type="PROSITE" id="PS50931"/>
    </source>
</evidence>
<dbReference type="InterPro" id="IPR000847">
    <property type="entry name" value="LysR_HTH_N"/>
</dbReference>
<feature type="domain" description="HTH lysR-type" evidence="5">
    <location>
        <begin position="4"/>
        <end position="61"/>
    </location>
</feature>
<keyword evidence="3" id="KW-0238">DNA-binding</keyword>
<gene>
    <name evidence="6" type="ORF">F8B43_1080</name>
</gene>
<dbReference type="InterPro" id="IPR036390">
    <property type="entry name" value="WH_DNA-bd_sf"/>
</dbReference>
<dbReference type="SUPFAM" id="SSF46785">
    <property type="entry name" value="Winged helix' DNA-binding domain"/>
    <property type="match status" value="1"/>
</dbReference>
<keyword evidence="2" id="KW-0805">Transcription regulation</keyword>
<dbReference type="InterPro" id="IPR036388">
    <property type="entry name" value="WH-like_DNA-bd_sf"/>
</dbReference>
<dbReference type="GO" id="GO:0003700">
    <property type="term" value="F:DNA-binding transcription factor activity"/>
    <property type="evidence" value="ECO:0007669"/>
    <property type="project" value="InterPro"/>
</dbReference>
<evidence type="ECO:0000313" key="6">
    <source>
        <dbReference type="EMBL" id="KAB7786726.1"/>
    </source>
</evidence>
<dbReference type="PANTHER" id="PTHR30346">
    <property type="entry name" value="TRANSCRIPTIONAL DUAL REGULATOR HCAR-RELATED"/>
    <property type="match status" value="1"/>
</dbReference>
<name>A0A833N1Z1_9HYPH</name>
<accession>A0A833N1Z1</accession>
<evidence type="ECO:0000256" key="1">
    <source>
        <dbReference type="ARBA" id="ARBA00009437"/>
    </source>
</evidence>
<dbReference type="SUPFAM" id="SSF53850">
    <property type="entry name" value="Periplasmic binding protein-like II"/>
    <property type="match status" value="1"/>
</dbReference>
<reference evidence="6 7" key="1">
    <citation type="submission" date="2019-10" db="EMBL/GenBank/DDBJ databases">
        <title>Draft Genome Sequence of the Caffeine Degrading Methylotroph Methylorubrum populi PINKEL.</title>
        <authorList>
            <person name="Dawson S.C."/>
            <person name="Zhang X."/>
            <person name="Wright M.E."/>
            <person name="Sharma G."/>
            <person name="Langner J.T."/>
            <person name="Ditty J.L."/>
            <person name="Subuyuj G.A."/>
        </authorList>
    </citation>
    <scope>NUCLEOTIDE SEQUENCE [LARGE SCALE GENOMIC DNA]</scope>
    <source>
        <strain evidence="6 7">Pinkel</strain>
    </source>
</reference>
<keyword evidence="4" id="KW-0804">Transcription</keyword>
<protein>
    <submittedName>
        <fullName evidence="6">LysR family transcriptional regulator</fullName>
    </submittedName>
</protein>
<dbReference type="EMBL" id="WEKV01000006">
    <property type="protein sequence ID" value="KAB7786726.1"/>
    <property type="molecule type" value="Genomic_DNA"/>
</dbReference>
<evidence type="ECO:0000256" key="4">
    <source>
        <dbReference type="ARBA" id="ARBA00023163"/>
    </source>
</evidence>
<dbReference type="PANTHER" id="PTHR30346:SF30">
    <property type="entry name" value="SMALL NEUTRAL PROTEASE REGULATORY PROTEIN"/>
    <property type="match status" value="1"/>
</dbReference>
<dbReference type="PRINTS" id="PR00039">
    <property type="entry name" value="HTHLYSR"/>
</dbReference>
<dbReference type="GO" id="GO:0032993">
    <property type="term" value="C:protein-DNA complex"/>
    <property type="evidence" value="ECO:0007669"/>
    <property type="project" value="TreeGrafter"/>
</dbReference>
<dbReference type="RefSeq" id="WP_152276242.1">
    <property type="nucleotide sequence ID" value="NZ_WEKV01000006.1"/>
</dbReference>
<dbReference type="InterPro" id="IPR037410">
    <property type="entry name" value="BudR_PBP2"/>
</dbReference>
<dbReference type="Gene3D" id="1.10.10.10">
    <property type="entry name" value="Winged helix-like DNA-binding domain superfamily/Winged helix DNA-binding domain"/>
    <property type="match status" value="1"/>
</dbReference>
<dbReference type="Pfam" id="PF03466">
    <property type="entry name" value="LysR_substrate"/>
    <property type="match status" value="1"/>
</dbReference>
<dbReference type="FunFam" id="1.10.10.10:FF:000001">
    <property type="entry name" value="LysR family transcriptional regulator"/>
    <property type="match status" value="1"/>
</dbReference>
<evidence type="ECO:0000313" key="7">
    <source>
        <dbReference type="Proteomes" id="UP000469949"/>
    </source>
</evidence>
<evidence type="ECO:0000256" key="2">
    <source>
        <dbReference type="ARBA" id="ARBA00023015"/>
    </source>
</evidence>
<dbReference type="AlphaFoldDB" id="A0A833N1Z1"/>
<dbReference type="Gene3D" id="3.40.190.10">
    <property type="entry name" value="Periplasmic binding protein-like II"/>
    <property type="match status" value="2"/>
</dbReference>
<sequence>MVLMELRHFRYALAVAEELHFTRAAQRLGIAQPALSQQIRQLEEEFGTQLFHRLTRGVELTEAGRALLPYARAALAAADEGTAAVRRAAKGELGQLRIGFTGSASFNPVVSGTIGRFRDAYPEVELDLQEQVTSMLLRSLREGRIQLAFSRAADDETDGLRRIALPDESLWAALPAKHRLAGSGRIDLASLAVDPFILYPRANGRLLYDAIVAACGRAGFSPRIVQEAPQMASTVNLVAAGVGVALVPASMRLLQAPSVSYVELSTPGTVASLSLVQGPDLLMTASVRNFIRCLDEAKRDHAPVEQNACSA</sequence>
<comment type="caution">
    <text evidence="6">The sequence shown here is derived from an EMBL/GenBank/DDBJ whole genome shotgun (WGS) entry which is preliminary data.</text>
</comment>
<comment type="similarity">
    <text evidence="1">Belongs to the LysR transcriptional regulatory family.</text>
</comment>
<dbReference type="PROSITE" id="PS50931">
    <property type="entry name" value="HTH_LYSR"/>
    <property type="match status" value="1"/>
</dbReference>
<dbReference type="CDD" id="cd08451">
    <property type="entry name" value="PBP2_BudR"/>
    <property type="match status" value="1"/>
</dbReference>
<dbReference type="InterPro" id="IPR005119">
    <property type="entry name" value="LysR_subst-bd"/>
</dbReference>
<evidence type="ECO:0000256" key="3">
    <source>
        <dbReference type="ARBA" id="ARBA00023125"/>
    </source>
</evidence>
<organism evidence="6 7">
    <name type="scientific">Methylorubrum populi</name>
    <dbReference type="NCBI Taxonomy" id="223967"/>
    <lineage>
        <taxon>Bacteria</taxon>
        <taxon>Pseudomonadati</taxon>
        <taxon>Pseudomonadota</taxon>
        <taxon>Alphaproteobacteria</taxon>
        <taxon>Hyphomicrobiales</taxon>
        <taxon>Methylobacteriaceae</taxon>
        <taxon>Methylorubrum</taxon>
    </lineage>
</organism>
<dbReference type="GO" id="GO:0003677">
    <property type="term" value="F:DNA binding"/>
    <property type="evidence" value="ECO:0007669"/>
    <property type="project" value="UniProtKB-KW"/>
</dbReference>
<dbReference type="Proteomes" id="UP000469949">
    <property type="component" value="Unassembled WGS sequence"/>
</dbReference>
<proteinExistence type="inferred from homology"/>